<evidence type="ECO:0000256" key="6">
    <source>
        <dbReference type="ARBA" id="ARBA00023157"/>
    </source>
</evidence>
<dbReference type="PRINTS" id="PR00747">
    <property type="entry name" value="GLYHDRLASE47"/>
</dbReference>
<dbReference type="FunFam" id="1.50.10.10:FF:000047">
    <property type="entry name" value="Mannosyl-oligosaccharide alpha-1,2-mannosidase"/>
    <property type="match status" value="1"/>
</dbReference>
<evidence type="ECO:0000256" key="3">
    <source>
        <dbReference type="ARBA" id="ARBA00007658"/>
    </source>
</evidence>
<organism evidence="15 16">
    <name type="scientific">Peltaster fructicola</name>
    <dbReference type="NCBI Taxonomy" id="286661"/>
    <lineage>
        <taxon>Eukaryota</taxon>
        <taxon>Fungi</taxon>
        <taxon>Dikarya</taxon>
        <taxon>Ascomycota</taxon>
        <taxon>Pezizomycotina</taxon>
        <taxon>Dothideomycetes</taxon>
        <taxon>Dothideomycetes incertae sedis</taxon>
        <taxon>Peltaster</taxon>
    </lineage>
</organism>
<evidence type="ECO:0000256" key="10">
    <source>
        <dbReference type="ARBA" id="ARBA00048605"/>
    </source>
</evidence>
<keyword evidence="5 13" id="KW-0378">Hydrolase</keyword>
<feature type="active site" description="Proton donor" evidence="11">
    <location>
        <position position="381"/>
    </location>
</feature>
<keyword evidence="7" id="KW-0325">Glycoprotein</keyword>
<keyword evidence="12" id="KW-0106">Calcium</keyword>
<dbReference type="InterPro" id="IPR050749">
    <property type="entry name" value="Glycosyl_Hydrolase_47"/>
</dbReference>
<dbReference type="UniPathway" id="UPA00378"/>
<keyword evidence="4 14" id="KW-0732">Signal</keyword>
<feature type="active site" evidence="11">
    <location>
        <position position="414"/>
    </location>
</feature>
<protein>
    <recommendedName>
        <fullName evidence="13">alpha-1,2-Mannosidase</fullName>
        <ecNumber evidence="13">3.2.1.-</ecNumber>
    </recommendedName>
</protein>
<keyword evidence="6" id="KW-1015">Disulfide bond</keyword>
<dbReference type="Pfam" id="PF01532">
    <property type="entry name" value="Glyco_hydro_47"/>
    <property type="match status" value="1"/>
</dbReference>
<comment type="catalytic activity">
    <reaction evidence="9">
        <text>N(4)-(alpha-D-Man-(1-&gt;2)-alpha-D-Man-(1-&gt;2)-alpha-D-Man-(1-&gt;3)-[alpha-D-Man-(1-&gt;3)-[alpha-D-Man-(1-&gt;2)-alpha-D-Man-(1-&gt;6)]-alpha-D-Man-(1-&gt;6)]-beta-D-Man-(1-&gt;4)-beta-D-GlcNAc-(1-&gt;4)-beta-D-GlcNAc)-L-asparaginyl-[protein] (N-glucan mannose isomer 8A1,2,3B1,3) + 3 H2O = N(4)-(alpha-D-Man-(1-&gt;3)-[alpha-D-Man-(1-&gt;3)-[alpha-D-Man-(1-&gt;6)]-alpha-D-Man-(1-&gt;6)]-beta-D-Man-(1-&gt;4)-beta-D-GlcNAc-(1-&gt;4)-beta-D-GlcNAc)-L-asparaginyl-[protein] (N-glucan mannose isomer 5A1,2) + 3 beta-D-mannose</text>
        <dbReference type="Rhea" id="RHEA:56028"/>
        <dbReference type="Rhea" id="RHEA-COMP:14358"/>
        <dbReference type="Rhea" id="RHEA-COMP:14367"/>
        <dbReference type="ChEBI" id="CHEBI:15377"/>
        <dbReference type="ChEBI" id="CHEBI:28563"/>
        <dbReference type="ChEBI" id="CHEBI:59087"/>
        <dbReference type="ChEBI" id="CHEBI:60628"/>
        <dbReference type="EC" id="3.2.1.113"/>
    </reaction>
</comment>
<dbReference type="GO" id="GO:0036503">
    <property type="term" value="P:ERAD pathway"/>
    <property type="evidence" value="ECO:0007669"/>
    <property type="project" value="UniProtKB-ARBA"/>
</dbReference>
<evidence type="ECO:0000313" key="15">
    <source>
        <dbReference type="EMBL" id="QIW97079.1"/>
    </source>
</evidence>
<evidence type="ECO:0000256" key="14">
    <source>
        <dbReference type="SAM" id="SignalP"/>
    </source>
</evidence>
<dbReference type="SUPFAM" id="SSF48225">
    <property type="entry name" value="Seven-hairpin glycosidases"/>
    <property type="match status" value="1"/>
</dbReference>
<keyword evidence="12" id="KW-0479">Metal-binding</keyword>
<evidence type="ECO:0000256" key="8">
    <source>
        <dbReference type="ARBA" id="ARBA00023295"/>
    </source>
</evidence>
<evidence type="ECO:0000256" key="7">
    <source>
        <dbReference type="ARBA" id="ARBA00023180"/>
    </source>
</evidence>
<keyword evidence="8 13" id="KW-0326">Glycosidase</keyword>
<evidence type="ECO:0000256" key="9">
    <source>
        <dbReference type="ARBA" id="ARBA00047669"/>
    </source>
</evidence>
<dbReference type="GO" id="GO:0005783">
    <property type="term" value="C:endoplasmic reticulum"/>
    <property type="evidence" value="ECO:0007669"/>
    <property type="project" value="TreeGrafter"/>
</dbReference>
<comment type="catalytic activity">
    <reaction evidence="10">
        <text>N(4)-(alpha-D-Man-(1-&gt;2)-alpha-D-Man-(1-&gt;2)-alpha-D-Man-(1-&gt;3)-[alpha-D-Man-(1-&gt;2)-alpha-D-Man-(1-&gt;3)-[alpha-D-Man-(1-&gt;2)-alpha-D-Man-(1-&gt;6)]-alpha-D-Man-(1-&gt;6)]-beta-D-Man-(1-&gt;4)-beta-D-GlcNAc-(1-&gt;4)-beta-D-GlcNAc)-L-asparaginyl-[protein] (N-glucan mannose isomer 9A1,2,3B1,2,3) + 4 H2O = N(4)-(alpha-D-Man-(1-&gt;3)-[alpha-D-Man-(1-&gt;3)-[alpha-D-Man-(1-&gt;6)]-alpha-D-Man-(1-&gt;6)]-beta-D-Man-(1-&gt;4)-beta-D-GlcNAc-(1-&gt;4)-beta-D-GlcNAc)-L-asparaginyl-[protein] (N-glucan mannose isomer 5A1,2) + 4 beta-D-mannose</text>
        <dbReference type="Rhea" id="RHEA:56008"/>
        <dbReference type="Rhea" id="RHEA-COMP:14356"/>
        <dbReference type="Rhea" id="RHEA-COMP:14367"/>
        <dbReference type="ChEBI" id="CHEBI:15377"/>
        <dbReference type="ChEBI" id="CHEBI:28563"/>
        <dbReference type="ChEBI" id="CHEBI:59087"/>
        <dbReference type="ChEBI" id="CHEBI:139493"/>
        <dbReference type="EC" id="3.2.1.113"/>
    </reaction>
</comment>
<feature type="chain" id="PRO_5026283172" description="alpha-1,2-Mannosidase" evidence="14">
    <location>
        <begin position="30"/>
        <end position="523"/>
    </location>
</feature>
<dbReference type="InterPro" id="IPR001382">
    <property type="entry name" value="Glyco_hydro_47"/>
</dbReference>
<dbReference type="GO" id="GO:0004571">
    <property type="term" value="F:mannosyl-oligosaccharide 1,2-alpha-mannosidase activity"/>
    <property type="evidence" value="ECO:0007669"/>
    <property type="project" value="UniProtKB-EC"/>
</dbReference>
<dbReference type="EC" id="3.2.1.-" evidence="13"/>
<evidence type="ECO:0000256" key="5">
    <source>
        <dbReference type="ARBA" id="ARBA00022801"/>
    </source>
</evidence>
<evidence type="ECO:0000313" key="16">
    <source>
        <dbReference type="Proteomes" id="UP000503462"/>
    </source>
</evidence>
<evidence type="ECO:0000256" key="13">
    <source>
        <dbReference type="RuleBase" id="RU361193"/>
    </source>
</evidence>
<evidence type="ECO:0000256" key="1">
    <source>
        <dbReference type="ARBA" id="ARBA00001913"/>
    </source>
</evidence>
<name>A0A6H0XRI4_9PEZI</name>
<comment type="pathway">
    <text evidence="2">Protein modification; protein glycosylation.</text>
</comment>
<dbReference type="InterPro" id="IPR036026">
    <property type="entry name" value="Seven-hairpin_glycosidases"/>
</dbReference>
<proteinExistence type="inferred from homology"/>
<dbReference type="Gene3D" id="1.50.10.10">
    <property type="match status" value="1"/>
</dbReference>
<dbReference type="PANTHER" id="PTHR11742:SF101">
    <property type="entry name" value="MANNOSYL-OLIGOSACCHARIDE ALPHA-1,2-MANNOSIDASE 1B"/>
    <property type="match status" value="1"/>
</dbReference>
<feature type="active site" description="Proton donor" evidence="11">
    <location>
        <position position="128"/>
    </location>
</feature>
<feature type="binding site" evidence="12">
    <location>
        <position position="511"/>
    </location>
    <ligand>
        <name>Ca(2+)</name>
        <dbReference type="ChEBI" id="CHEBI:29108"/>
    </ligand>
</feature>
<feature type="signal peptide" evidence="14">
    <location>
        <begin position="1"/>
        <end position="29"/>
    </location>
</feature>
<evidence type="ECO:0000256" key="4">
    <source>
        <dbReference type="ARBA" id="ARBA00022729"/>
    </source>
</evidence>
<evidence type="ECO:0000256" key="12">
    <source>
        <dbReference type="PIRSR" id="PIRSR601382-2"/>
    </source>
</evidence>
<reference evidence="15 16" key="1">
    <citation type="journal article" date="2016" name="Sci. Rep.">
        <title>Peltaster fructicola genome reveals evolution from an invasive phytopathogen to an ectophytic parasite.</title>
        <authorList>
            <person name="Xu C."/>
            <person name="Chen H."/>
            <person name="Gleason M.L."/>
            <person name="Xu J.R."/>
            <person name="Liu H."/>
            <person name="Zhang R."/>
            <person name="Sun G."/>
        </authorList>
    </citation>
    <scope>NUCLEOTIDE SEQUENCE [LARGE SCALE GENOMIC DNA]</scope>
    <source>
        <strain evidence="15 16">LNHT1506</strain>
    </source>
</reference>
<dbReference type="GO" id="GO:0005509">
    <property type="term" value="F:calcium ion binding"/>
    <property type="evidence" value="ECO:0007669"/>
    <property type="project" value="InterPro"/>
</dbReference>
<dbReference type="OrthoDB" id="8118055at2759"/>
<evidence type="ECO:0000256" key="2">
    <source>
        <dbReference type="ARBA" id="ARBA00004922"/>
    </source>
</evidence>
<dbReference type="AlphaFoldDB" id="A0A6H0XRI4"/>
<dbReference type="InterPro" id="IPR012341">
    <property type="entry name" value="6hp_glycosidase-like_sf"/>
</dbReference>
<sequence length="523" mass="58086">MRLRERKIAIVISSFIIILLFLSFHAAETSRHAPQTSSSLLTNRKTAIAEAFQHAWDGYSHYCFGNDTLNPVSNTCEDDFGGMGVTAIDALSTAIILEKDDVVVQILDFIASLDFSTIKVGTKYQVFEVAIRHFAGMISAWDLLHGPFDHLAKDKKLRKSLYNAMVTLGDVMSCAFRTPSGIPRDWVDPTTCELEQEGRNSIAAAGTMILEMARLSDITGNKTYAELAERAEAHLLDPHPADKGPGPGLLGSFVSIDTGFLSDSSGSWGAMADSYYEYLLKAYLYNSNVYGPYLESWKAAADSTIRFVASSPYGHPELTFLPSWSGVLLDHRMESLSWFAGGSFILGGVTTNNKTLVDFGLSLADTAGVLYNMTKTGLGPEFVEWKVKCKSEDDNCDPDASLSISNPKFRLRPEVLETWYHAYRATRDPKYREWSWSAFEAINKYCRTSSGFSAISDVNSHDGGAKLDKQESFVFAEVMKYIYLTHLEDKRATFHVQDSRTGVKNTWVFNTEAHPFRVAGPPK</sequence>
<keyword evidence="16" id="KW-1185">Reference proteome</keyword>
<dbReference type="GO" id="GO:0016020">
    <property type="term" value="C:membrane"/>
    <property type="evidence" value="ECO:0007669"/>
    <property type="project" value="InterPro"/>
</dbReference>
<accession>A0A6H0XRI4</accession>
<feature type="active site" evidence="11">
    <location>
        <position position="273"/>
    </location>
</feature>
<evidence type="ECO:0000256" key="11">
    <source>
        <dbReference type="PIRSR" id="PIRSR601382-1"/>
    </source>
</evidence>
<dbReference type="EMBL" id="CP051140">
    <property type="protein sequence ID" value="QIW97079.1"/>
    <property type="molecule type" value="Genomic_DNA"/>
</dbReference>
<dbReference type="PANTHER" id="PTHR11742">
    <property type="entry name" value="MANNOSYL-OLIGOSACCHARIDE ALPHA-1,2-MANNOSIDASE-RELATED"/>
    <property type="match status" value="1"/>
</dbReference>
<comment type="similarity">
    <text evidence="3 13">Belongs to the glycosyl hydrolase 47 family.</text>
</comment>
<comment type="cofactor">
    <cofactor evidence="1 12">
        <name>Ca(2+)</name>
        <dbReference type="ChEBI" id="CHEBI:29108"/>
    </cofactor>
</comment>
<dbReference type="Proteomes" id="UP000503462">
    <property type="component" value="Chromosome 2"/>
</dbReference>
<dbReference type="GO" id="GO:0005975">
    <property type="term" value="P:carbohydrate metabolic process"/>
    <property type="evidence" value="ECO:0007669"/>
    <property type="project" value="InterPro"/>
</dbReference>
<gene>
    <name evidence="15" type="ORF">AMS68_002597</name>
</gene>